<comment type="function">
    <text evidence="7">Regulatory subunit of DNA primase, an RNA polymerase that catalyzes the synthesis of short RNA molecules used as primers for DNA polymerase during DNA replication. Stabilizes and modulates the activity of the small subunit, increasing the rate of DNA synthesis, and conferring RNA synthesis capability. The DNA polymerase activity may enable DNA primase to also catalyze primer extension after primer synthesis. May also play a role in DNA repair.</text>
</comment>
<dbReference type="GO" id="GO:1990077">
    <property type="term" value="C:primosome complex"/>
    <property type="evidence" value="ECO:0007669"/>
    <property type="project" value="UniProtKB-KW"/>
</dbReference>
<keyword evidence="5 7" id="KW-0408">Iron</keyword>
<dbReference type="RefSeq" id="WP_112149253.1">
    <property type="nucleotide sequence ID" value="NZ_NGJK01000005.1"/>
</dbReference>
<accession>A0A328Q3S8</accession>
<dbReference type="InterPro" id="IPR023642">
    <property type="entry name" value="DNA_primase_lsu_PriL"/>
</dbReference>
<dbReference type="AlphaFoldDB" id="A0A328Q3S8"/>
<keyword evidence="2 7" id="KW-0639">Primosome</keyword>
<evidence type="ECO:0000256" key="3">
    <source>
        <dbReference type="ARBA" id="ARBA00022705"/>
    </source>
</evidence>
<keyword evidence="1 7" id="KW-0004">4Fe-4S</keyword>
<feature type="domain" description="DNA primase large subunit C-terminal" evidence="8">
    <location>
        <begin position="283"/>
        <end position="414"/>
    </location>
</feature>
<dbReference type="Proteomes" id="UP000248557">
    <property type="component" value="Unassembled WGS sequence"/>
</dbReference>
<feature type="binding site" evidence="7">
    <location>
        <position position="417"/>
    </location>
    <ligand>
        <name>[4Fe-4S] cluster</name>
        <dbReference type="ChEBI" id="CHEBI:49883"/>
    </ligand>
</feature>
<evidence type="ECO:0000256" key="6">
    <source>
        <dbReference type="ARBA" id="ARBA00023014"/>
    </source>
</evidence>
<dbReference type="HAMAP" id="MF_00701">
    <property type="entry name" value="DNA_primase_lrg_arc"/>
    <property type="match status" value="1"/>
</dbReference>
<dbReference type="Pfam" id="PF04104">
    <property type="entry name" value="DNA_primase_lrg"/>
    <property type="match status" value="1"/>
</dbReference>
<dbReference type="GO" id="GO:0003899">
    <property type="term" value="F:DNA-directed RNA polymerase activity"/>
    <property type="evidence" value="ECO:0007669"/>
    <property type="project" value="InterPro"/>
</dbReference>
<dbReference type="GO" id="GO:0051539">
    <property type="term" value="F:4 iron, 4 sulfur cluster binding"/>
    <property type="evidence" value="ECO:0007669"/>
    <property type="project" value="UniProtKB-UniRule"/>
</dbReference>
<gene>
    <name evidence="7" type="primary">priL</name>
    <name evidence="9" type="ORF">CA615_00420</name>
</gene>
<reference evidence="9 10" key="1">
    <citation type="submission" date="2017-05" db="EMBL/GenBank/DDBJ databases">
        <title>Host range expansion of the Methanosphaera genus to humans and monogastric animals involves recent and extensive reduction in genome content.</title>
        <authorList>
            <person name="Hoedt E.C."/>
            <person name="Volmer J.G."/>
            <person name="Parks D.H."/>
            <person name="Rosewarne C.P."/>
            <person name="Denman S.E."/>
            <person name="Mcsweeney C.S."/>
            <person name="O Cuiv P."/>
            <person name="Hugenholtz P."/>
            <person name="Tyson G.W."/>
            <person name="Morrison M."/>
        </authorList>
    </citation>
    <scope>NUCLEOTIDE SEQUENCE [LARGE SCALE GENOMIC DNA]</scope>
    <source>
        <strain evidence="9 10">PA5</strain>
    </source>
</reference>
<evidence type="ECO:0000313" key="9">
    <source>
        <dbReference type="EMBL" id="RAP03784.1"/>
    </source>
</evidence>
<feature type="binding site" evidence="7">
    <location>
        <position position="289"/>
    </location>
    <ligand>
        <name>[4Fe-4S] cluster</name>
        <dbReference type="ChEBI" id="CHEBI:49883"/>
    </ligand>
</feature>
<organism evidence="9 10">
    <name type="scientific">Methanosphaera stadtmanae</name>
    <dbReference type="NCBI Taxonomy" id="2317"/>
    <lineage>
        <taxon>Archaea</taxon>
        <taxon>Methanobacteriati</taxon>
        <taxon>Methanobacteriota</taxon>
        <taxon>Methanomada group</taxon>
        <taxon>Methanobacteria</taxon>
        <taxon>Methanobacteriales</taxon>
        <taxon>Methanobacteriaceae</taxon>
        <taxon>Methanosphaera</taxon>
    </lineage>
</organism>
<evidence type="ECO:0000313" key="10">
    <source>
        <dbReference type="Proteomes" id="UP000248557"/>
    </source>
</evidence>
<keyword evidence="6 7" id="KW-0411">Iron-sulfur</keyword>
<keyword evidence="4 7" id="KW-0479">Metal-binding</keyword>
<comment type="caution">
    <text evidence="9">The sequence shown here is derived from an EMBL/GenBank/DDBJ whole genome shotgun (WGS) entry which is preliminary data.</text>
</comment>
<evidence type="ECO:0000256" key="1">
    <source>
        <dbReference type="ARBA" id="ARBA00022485"/>
    </source>
</evidence>
<dbReference type="NCBIfam" id="NF003051">
    <property type="entry name" value="PRK03968.1"/>
    <property type="match status" value="1"/>
</dbReference>
<dbReference type="GO" id="GO:0006269">
    <property type="term" value="P:DNA replication, synthesis of primer"/>
    <property type="evidence" value="ECO:0007669"/>
    <property type="project" value="UniProtKB-UniRule"/>
</dbReference>
<evidence type="ECO:0000256" key="7">
    <source>
        <dbReference type="HAMAP-Rule" id="MF_00701"/>
    </source>
</evidence>
<name>A0A328Q3S8_9EURY</name>
<dbReference type="InterPro" id="IPR058560">
    <property type="entry name" value="DNA_primase_C"/>
</dbReference>
<feature type="binding site" evidence="7">
    <location>
        <position position="411"/>
    </location>
    <ligand>
        <name>[4Fe-4S] cluster</name>
        <dbReference type="ChEBI" id="CHEBI:49883"/>
    </ligand>
</feature>
<protein>
    <recommendedName>
        <fullName evidence="7">DNA primase large subunit PriL</fullName>
    </recommendedName>
</protein>
<evidence type="ECO:0000256" key="5">
    <source>
        <dbReference type="ARBA" id="ARBA00023004"/>
    </source>
</evidence>
<proteinExistence type="inferred from homology"/>
<comment type="subunit">
    <text evidence="7">Heterodimer of a small subunit (PriS) and a large subunit (PriL).</text>
</comment>
<feature type="binding site" evidence="7">
    <location>
        <position position="400"/>
    </location>
    <ligand>
        <name>[4Fe-4S] cluster</name>
        <dbReference type="ChEBI" id="CHEBI:49883"/>
    </ligand>
</feature>
<comment type="similarity">
    <text evidence="7">Belongs to the eukaryotic-type primase large subunit family.</text>
</comment>
<keyword evidence="3 7" id="KW-0235">DNA replication</keyword>
<evidence type="ECO:0000256" key="4">
    <source>
        <dbReference type="ARBA" id="ARBA00022723"/>
    </source>
</evidence>
<evidence type="ECO:0000259" key="8">
    <source>
        <dbReference type="Pfam" id="PF04104"/>
    </source>
</evidence>
<sequence>MIETSFINPFSFEAKEIVRKLGQIENLDKKNDPLIDIIKHTHSQKLSSIPETLEQLALHKFQWYLDKKTDNFDDKVYEYLFNPEIYEYDVLSFYFLCQAVAIGFGEDSHEAKQVVELEANLIDNRLERLKSEPNNFQYSFLKEALNQLIDTNNVYWNDLKEVIDLGVIDLNKLLLSNGRVIIEYEDFIEEYGHLIEHRNPQTMYEVICGLNLKKNLLKSIIMKKTRDYIVKVAENSRRMVEPDSIMNELSGKIRQMEQKARERRFGSSNSGAYNDNGPAPYIQEAFPPCVRKCMEGIKSGGRNDAIVLFLTPFISYARLAPNVFSMEYDMKVSDVDPSLEITHKEVIPMIYEAANACRPPLFKDQPQEKININSKLGFGMNSELKLSEEGETRWYTPMSCEKIKLHMPNLCIPCVDCKKIGNPLIYYNRKKRLLEKNNSKATAGEEK</sequence>
<dbReference type="EMBL" id="NGJK01000005">
    <property type="protein sequence ID" value="RAP03784.1"/>
    <property type="molecule type" value="Genomic_DNA"/>
</dbReference>
<comment type="cofactor">
    <cofactor evidence="7">
        <name>[4Fe-4S] cluster</name>
        <dbReference type="ChEBI" id="CHEBI:49883"/>
    </cofactor>
    <text evidence="7">Binds 1 [4Fe-4S] cluster.</text>
</comment>
<dbReference type="CDD" id="cd06560">
    <property type="entry name" value="PriL"/>
    <property type="match status" value="1"/>
</dbReference>
<dbReference type="GO" id="GO:0046872">
    <property type="term" value="F:metal ion binding"/>
    <property type="evidence" value="ECO:0007669"/>
    <property type="project" value="UniProtKB-KW"/>
</dbReference>
<evidence type="ECO:0000256" key="2">
    <source>
        <dbReference type="ARBA" id="ARBA00022515"/>
    </source>
</evidence>